<dbReference type="InterPro" id="IPR033704">
    <property type="entry name" value="dUTPase_trimeric"/>
</dbReference>
<evidence type="ECO:0000256" key="2">
    <source>
        <dbReference type="ARBA" id="ARBA00023080"/>
    </source>
</evidence>
<keyword evidence="4" id="KW-1185">Reference proteome</keyword>
<dbReference type="NCBIfam" id="TIGR02274">
    <property type="entry name" value="dCTP_deam"/>
    <property type="match status" value="1"/>
</dbReference>
<dbReference type="RefSeq" id="WP_120273725.1">
    <property type="nucleotide sequence ID" value="NZ_RAPN01000001.1"/>
</dbReference>
<reference evidence="3 4" key="1">
    <citation type="submission" date="2018-09" db="EMBL/GenBank/DDBJ databases">
        <title>Genomic Encyclopedia of Archaeal and Bacterial Type Strains, Phase II (KMG-II): from individual species to whole genera.</title>
        <authorList>
            <person name="Goeker M."/>
        </authorList>
    </citation>
    <scope>NUCLEOTIDE SEQUENCE [LARGE SCALE GENOMIC DNA]</scope>
    <source>
        <strain evidence="3 4">DSM 27148</strain>
    </source>
</reference>
<gene>
    <name evidence="3" type="ORF">BC643_2903</name>
</gene>
<protein>
    <submittedName>
        <fullName evidence="3">dCTP deaminase</fullName>
    </submittedName>
</protein>
<keyword evidence="2" id="KW-0546">Nucleotide metabolism</keyword>
<dbReference type="InterPro" id="IPR036157">
    <property type="entry name" value="dUTPase-like_sf"/>
</dbReference>
<dbReference type="OrthoDB" id="9780202at2"/>
<dbReference type="AlphaFoldDB" id="A0A419WAR0"/>
<evidence type="ECO:0000313" key="4">
    <source>
        <dbReference type="Proteomes" id="UP000283387"/>
    </source>
</evidence>
<comment type="caution">
    <text evidence="3">The sequence shown here is derived from an EMBL/GenBank/DDBJ whole genome shotgun (WGS) entry which is preliminary data.</text>
</comment>
<dbReference type="Gene3D" id="2.70.40.10">
    <property type="match status" value="1"/>
</dbReference>
<dbReference type="InterPro" id="IPR011962">
    <property type="entry name" value="dCTP_deaminase"/>
</dbReference>
<dbReference type="PANTHER" id="PTHR42680:SF3">
    <property type="entry name" value="DCTP DEAMINASE"/>
    <property type="match status" value="1"/>
</dbReference>
<dbReference type="PANTHER" id="PTHR42680">
    <property type="entry name" value="DCTP DEAMINASE"/>
    <property type="match status" value="1"/>
</dbReference>
<dbReference type="Pfam" id="PF22769">
    <property type="entry name" value="DCD"/>
    <property type="match status" value="1"/>
</dbReference>
<keyword evidence="1" id="KW-0378">Hydrolase</keyword>
<name>A0A419WAR0_9BACT</name>
<dbReference type="GO" id="GO:0008829">
    <property type="term" value="F:dCTP deaminase activity"/>
    <property type="evidence" value="ECO:0007669"/>
    <property type="project" value="InterPro"/>
</dbReference>
<accession>A0A419WAR0</accession>
<sequence>MYLTKAEIRALYEKGEFVIRPLLSNGQFGEVTVDLRLGTDFLVSIQGREPVIDATGNPDAKPIASFFQETKRLVGEEFYLHPHQTVLCSSLEYIKIPDDIFMVLSTRSSYNRLGLSLNTVVQPGYCGCLSLELTNSNNNPLKLLVGASIIQARLFKLTEGTNYFNSDRKYSCQVRPVASLASNDKDLSILRDLFLK</sequence>
<evidence type="ECO:0000313" key="3">
    <source>
        <dbReference type="EMBL" id="RKD92529.1"/>
    </source>
</evidence>
<dbReference type="EMBL" id="RAPN01000001">
    <property type="protein sequence ID" value="RKD92529.1"/>
    <property type="molecule type" value="Genomic_DNA"/>
</dbReference>
<evidence type="ECO:0000256" key="1">
    <source>
        <dbReference type="ARBA" id="ARBA00022801"/>
    </source>
</evidence>
<proteinExistence type="predicted"/>
<organism evidence="3 4">
    <name type="scientific">Mangrovibacterium diazotrophicum</name>
    <dbReference type="NCBI Taxonomy" id="1261403"/>
    <lineage>
        <taxon>Bacteria</taxon>
        <taxon>Pseudomonadati</taxon>
        <taxon>Bacteroidota</taxon>
        <taxon>Bacteroidia</taxon>
        <taxon>Marinilabiliales</taxon>
        <taxon>Prolixibacteraceae</taxon>
        <taxon>Mangrovibacterium</taxon>
    </lineage>
</organism>
<dbReference type="GO" id="GO:0006229">
    <property type="term" value="P:dUTP biosynthetic process"/>
    <property type="evidence" value="ECO:0007669"/>
    <property type="project" value="InterPro"/>
</dbReference>
<dbReference type="CDD" id="cd07557">
    <property type="entry name" value="trimeric_dUTPase"/>
    <property type="match status" value="1"/>
</dbReference>
<dbReference type="Proteomes" id="UP000283387">
    <property type="component" value="Unassembled WGS sequence"/>
</dbReference>
<dbReference type="SUPFAM" id="SSF51283">
    <property type="entry name" value="dUTPase-like"/>
    <property type="match status" value="1"/>
</dbReference>